<dbReference type="Proteomes" id="UP000612585">
    <property type="component" value="Unassembled WGS sequence"/>
</dbReference>
<sequence>MDRRRLLTVSLGMSLGTTAGAAAMALTGCGKDDADATAIRLGDTVAESNPQIAAERYFGERLAALTDGAYDVKVYPNSTLGDPAKMNLQVRDGNLHMTKTLFASLTVFDKRLGVMSLPYAFARQDDLYIALLARLGRQLGNILEAQNFKVLAFFDSGARNVYNKKRPIRTPDDLKGLRLRVPQDTVAIDTFTTLGAVATPMAANEILPALQQGTIDGAENNPIFYVTNKHVGEATYWSWTRHQFGIDALLVSKKYFDGLSKKHQDAFVEAGFDAQKREWDLWAKETDNYVKQATDKGAKINDDVDVDAFRRAVKPIIDKNRIVYGDLLDLLPIV</sequence>
<comment type="caution">
    <text evidence="3">The sequence shown here is derived from an EMBL/GenBank/DDBJ whole genome shotgun (WGS) entry which is preliminary data.</text>
</comment>
<dbReference type="NCBIfam" id="TIGR00787">
    <property type="entry name" value="dctP"/>
    <property type="match status" value="1"/>
</dbReference>
<dbReference type="GO" id="GO:0055085">
    <property type="term" value="P:transmembrane transport"/>
    <property type="evidence" value="ECO:0007669"/>
    <property type="project" value="InterPro"/>
</dbReference>
<dbReference type="AlphaFoldDB" id="A0A8J4E6F6"/>
<dbReference type="SUPFAM" id="SSF53850">
    <property type="entry name" value="Periplasmic binding protein-like II"/>
    <property type="match status" value="1"/>
</dbReference>
<dbReference type="InterPro" id="IPR018389">
    <property type="entry name" value="DctP_fam"/>
</dbReference>
<keyword evidence="1 2" id="KW-0732">Signal</keyword>
<dbReference type="PROSITE" id="PS51257">
    <property type="entry name" value="PROKAR_LIPOPROTEIN"/>
    <property type="match status" value="1"/>
</dbReference>
<evidence type="ECO:0000313" key="4">
    <source>
        <dbReference type="Proteomes" id="UP000612585"/>
    </source>
</evidence>
<organism evidence="3 4">
    <name type="scientific">Virgisporangium aurantiacum</name>
    <dbReference type="NCBI Taxonomy" id="175570"/>
    <lineage>
        <taxon>Bacteria</taxon>
        <taxon>Bacillati</taxon>
        <taxon>Actinomycetota</taxon>
        <taxon>Actinomycetes</taxon>
        <taxon>Micromonosporales</taxon>
        <taxon>Micromonosporaceae</taxon>
        <taxon>Virgisporangium</taxon>
    </lineage>
</organism>
<name>A0A8J4E6F6_9ACTN</name>
<reference evidence="3" key="1">
    <citation type="submission" date="2021-01" db="EMBL/GenBank/DDBJ databases">
        <title>Whole genome shotgun sequence of Virgisporangium aurantiacum NBRC 16421.</title>
        <authorList>
            <person name="Komaki H."/>
            <person name="Tamura T."/>
        </authorList>
    </citation>
    <scope>NUCLEOTIDE SEQUENCE</scope>
    <source>
        <strain evidence="3">NBRC 16421</strain>
    </source>
</reference>
<evidence type="ECO:0000313" key="3">
    <source>
        <dbReference type="EMBL" id="GIJ60777.1"/>
    </source>
</evidence>
<evidence type="ECO:0000256" key="2">
    <source>
        <dbReference type="SAM" id="SignalP"/>
    </source>
</evidence>
<feature type="chain" id="PRO_5035292991" evidence="2">
    <location>
        <begin position="22"/>
        <end position="334"/>
    </location>
</feature>
<gene>
    <name evidence="3" type="primary">dctP_2</name>
    <name evidence="3" type="ORF">Vau01_082930</name>
</gene>
<evidence type="ECO:0000256" key="1">
    <source>
        <dbReference type="ARBA" id="ARBA00022729"/>
    </source>
</evidence>
<dbReference type="GO" id="GO:0030246">
    <property type="term" value="F:carbohydrate binding"/>
    <property type="evidence" value="ECO:0007669"/>
    <property type="project" value="TreeGrafter"/>
</dbReference>
<dbReference type="Gene3D" id="3.40.190.170">
    <property type="entry name" value="Bacterial extracellular solute-binding protein, family 7"/>
    <property type="match status" value="1"/>
</dbReference>
<feature type="signal peptide" evidence="2">
    <location>
        <begin position="1"/>
        <end position="21"/>
    </location>
</feature>
<proteinExistence type="predicted"/>
<dbReference type="GO" id="GO:0030288">
    <property type="term" value="C:outer membrane-bounded periplasmic space"/>
    <property type="evidence" value="ECO:0007669"/>
    <property type="project" value="InterPro"/>
</dbReference>
<dbReference type="InterPro" id="IPR038404">
    <property type="entry name" value="TRAP_DctP_sf"/>
</dbReference>
<dbReference type="InterPro" id="IPR004682">
    <property type="entry name" value="TRAP_DctP"/>
</dbReference>
<dbReference type="PIRSF" id="PIRSF006470">
    <property type="entry name" value="DctB"/>
    <property type="match status" value="1"/>
</dbReference>
<dbReference type="PANTHER" id="PTHR33376:SF2">
    <property type="entry name" value="DICARBOXYLATE-BINDING PERIPLASMIC PROTEIN"/>
    <property type="match status" value="1"/>
</dbReference>
<dbReference type="NCBIfam" id="NF037995">
    <property type="entry name" value="TRAP_S1"/>
    <property type="match status" value="1"/>
</dbReference>
<keyword evidence="4" id="KW-1185">Reference proteome</keyword>
<dbReference type="PANTHER" id="PTHR33376">
    <property type="match status" value="1"/>
</dbReference>
<accession>A0A8J4E6F6</accession>
<protein>
    <submittedName>
        <fullName evidence="3">C4-dicarboxylate ABC transporter</fullName>
    </submittedName>
</protein>
<dbReference type="Pfam" id="PF03480">
    <property type="entry name" value="DctP"/>
    <property type="match status" value="1"/>
</dbReference>
<dbReference type="EMBL" id="BOPG01000059">
    <property type="protein sequence ID" value="GIJ60777.1"/>
    <property type="molecule type" value="Genomic_DNA"/>
</dbReference>